<keyword evidence="2" id="KW-0004">4Fe-4S</keyword>
<keyword evidence="3" id="KW-0949">S-adenosyl-L-methionine</keyword>
<dbReference type="InterPro" id="IPR007197">
    <property type="entry name" value="rSAM"/>
</dbReference>
<dbReference type="InterPro" id="IPR058240">
    <property type="entry name" value="rSAM_sf"/>
</dbReference>
<evidence type="ECO:0000256" key="3">
    <source>
        <dbReference type="ARBA" id="ARBA00022691"/>
    </source>
</evidence>
<evidence type="ECO:0000256" key="4">
    <source>
        <dbReference type="ARBA" id="ARBA00022723"/>
    </source>
</evidence>
<dbReference type="CDD" id="cd01335">
    <property type="entry name" value="Radical_SAM"/>
    <property type="match status" value="1"/>
</dbReference>
<evidence type="ECO:0000256" key="5">
    <source>
        <dbReference type="ARBA" id="ARBA00023004"/>
    </source>
</evidence>
<name>A0A1F4TLS6_UNCSA</name>
<reference evidence="8 9" key="1">
    <citation type="journal article" date="2016" name="Nat. Commun.">
        <title>Thousands of microbial genomes shed light on interconnected biogeochemical processes in an aquifer system.</title>
        <authorList>
            <person name="Anantharaman K."/>
            <person name="Brown C.T."/>
            <person name="Hug L.A."/>
            <person name="Sharon I."/>
            <person name="Castelle C.J."/>
            <person name="Probst A.J."/>
            <person name="Thomas B.C."/>
            <person name="Singh A."/>
            <person name="Wilkins M.J."/>
            <person name="Karaoz U."/>
            <person name="Brodie E.L."/>
            <person name="Williams K.H."/>
            <person name="Hubbard S.S."/>
            <person name="Banfield J.F."/>
        </authorList>
    </citation>
    <scope>NUCLEOTIDE SEQUENCE [LARGE SCALE GENOMIC DNA]</scope>
</reference>
<dbReference type="PANTHER" id="PTHR30352">
    <property type="entry name" value="PYRUVATE FORMATE-LYASE-ACTIVATING ENZYME"/>
    <property type="match status" value="1"/>
</dbReference>
<gene>
    <name evidence="8" type="ORF">A2462_02255</name>
</gene>
<dbReference type="InterPro" id="IPR034457">
    <property type="entry name" value="Organic_radical-activating"/>
</dbReference>
<evidence type="ECO:0000313" key="9">
    <source>
        <dbReference type="Proteomes" id="UP000177309"/>
    </source>
</evidence>
<dbReference type="PANTHER" id="PTHR30352:SF5">
    <property type="entry name" value="PYRUVATE FORMATE-LYASE 1-ACTIVATING ENZYME"/>
    <property type="match status" value="1"/>
</dbReference>
<keyword evidence="6" id="KW-0411">Iron-sulfur</keyword>
<keyword evidence="4" id="KW-0479">Metal-binding</keyword>
<comment type="cofactor">
    <cofactor evidence="1">
        <name>[4Fe-4S] cluster</name>
        <dbReference type="ChEBI" id="CHEBI:49883"/>
    </cofactor>
</comment>
<evidence type="ECO:0000256" key="1">
    <source>
        <dbReference type="ARBA" id="ARBA00001966"/>
    </source>
</evidence>
<dbReference type="GO" id="GO:0003824">
    <property type="term" value="F:catalytic activity"/>
    <property type="evidence" value="ECO:0007669"/>
    <property type="project" value="InterPro"/>
</dbReference>
<dbReference type="PROSITE" id="PS51918">
    <property type="entry name" value="RADICAL_SAM"/>
    <property type="match status" value="1"/>
</dbReference>
<dbReference type="Pfam" id="PF04055">
    <property type="entry name" value="Radical_SAM"/>
    <property type="match status" value="1"/>
</dbReference>
<evidence type="ECO:0000259" key="7">
    <source>
        <dbReference type="PROSITE" id="PS51918"/>
    </source>
</evidence>
<dbReference type="NCBIfam" id="TIGR02495">
    <property type="entry name" value="NrdG2"/>
    <property type="match status" value="1"/>
</dbReference>
<evidence type="ECO:0000256" key="2">
    <source>
        <dbReference type="ARBA" id="ARBA00022485"/>
    </source>
</evidence>
<comment type="caution">
    <text evidence="8">The sequence shown here is derived from an EMBL/GenBank/DDBJ whole genome shotgun (WGS) entry which is preliminary data.</text>
</comment>
<dbReference type="InterPro" id="IPR013785">
    <property type="entry name" value="Aldolase_TIM"/>
</dbReference>
<protein>
    <submittedName>
        <fullName evidence="8">Anaerobic ribonucleoside-triphosphate reductase activating protein</fullName>
    </submittedName>
</protein>
<sequence>MTNLEIRGLIETSFLDWDGKIVATIYVPRCNFRCPFCHNSGLIENPDHHEIIPLEKIEDLLLKHKDFMDGICLTGGEPTLHNKKGLLEFIKRIKNLGFLVKFDSNGTSPETLQDLIKQKLIDYIAMDIKGPLDQRYDKLSGVKTNLHKIKQSIEIIMTSGLAYEFRTTVVASLLDTGDIEDIARHIAGAEKFVLQQFVPEHTWAESLRSVKAYERSKLEEMAQVAKPYVTKTLIRGA</sequence>
<keyword evidence="5" id="KW-0408">Iron</keyword>
<dbReference type="Proteomes" id="UP000177309">
    <property type="component" value="Unassembled WGS sequence"/>
</dbReference>
<dbReference type="SFLD" id="SFLDS00029">
    <property type="entry name" value="Radical_SAM"/>
    <property type="match status" value="1"/>
</dbReference>
<dbReference type="SFLD" id="SFLDG01067">
    <property type="entry name" value="SPASM/twitch_domain_containing"/>
    <property type="match status" value="1"/>
</dbReference>
<accession>A0A1F4TLS6</accession>
<dbReference type="GO" id="GO:0051539">
    <property type="term" value="F:4 iron, 4 sulfur cluster binding"/>
    <property type="evidence" value="ECO:0007669"/>
    <property type="project" value="UniProtKB-KW"/>
</dbReference>
<evidence type="ECO:0000313" key="8">
    <source>
        <dbReference type="EMBL" id="OGC33682.1"/>
    </source>
</evidence>
<dbReference type="InterPro" id="IPR012840">
    <property type="entry name" value="NrdG2"/>
</dbReference>
<dbReference type="AlphaFoldDB" id="A0A1F4TLS6"/>
<dbReference type="SUPFAM" id="SSF102114">
    <property type="entry name" value="Radical SAM enzymes"/>
    <property type="match status" value="1"/>
</dbReference>
<proteinExistence type="predicted"/>
<organism evidence="8 9">
    <name type="scientific">candidate division WOR-1 bacterium RIFOXYC2_FULL_41_25</name>
    <dbReference type="NCBI Taxonomy" id="1802586"/>
    <lineage>
        <taxon>Bacteria</taxon>
        <taxon>Bacillati</taxon>
        <taxon>Saganbacteria</taxon>
    </lineage>
</organism>
<dbReference type="Gene3D" id="3.20.20.70">
    <property type="entry name" value="Aldolase class I"/>
    <property type="match status" value="1"/>
</dbReference>
<evidence type="ECO:0000256" key="6">
    <source>
        <dbReference type="ARBA" id="ARBA00023014"/>
    </source>
</evidence>
<dbReference type="GO" id="GO:0046872">
    <property type="term" value="F:metal ion binding"/>
    <property type="evidence" value="ECO:0007669"/>
    <property type="project" value="UniProtKB-KW"/>
</dbReference>
<feature type="domain" description="Radical SAM core" evidence="7">
    <location>
        <begin position="17"/>
        <end position="231"/>
    </location>
</feature>
<dbReference type="EMBL" id="MEUI01000030">
    <property type="protein sequence ID" value="OGC33682.1"/>
    <property type="molecule type" value="Genomic_DNA"/>
</dbReference>
<dbReference type="SFLD" id="SFLDG01094">
    <property type="entry name" value="Uncharacterised_Radical_SAM_Su"/>
    <property type="match status" value="1"/>
</dbReference>